<reference evidence="2" key="1">
    <citation type="submission" date="2015-03" db="EMBL/GenBank/DDBJ databases">
        <authorList>
            <consortium name="Pathogen Informatics"/>
        </authorList>
    </citation>
    <scope>NUCLEOTIDE SEQUENCE [LARGE SCALE GENOMIC DNA]</scope>
    <source>
        <strain evidence="2">K00500041</strain>
    </source>
</reference>
<name>A0A0U0S8F4_MYCTX</name>
<accession>A0A0U0S8F4</accession>
<gene>
    <name evidence="1" type="ORF">ERS007703_03835</name>
</gene>
<dbReference type="EMBL" id="CSAE01000571">
    <property type="protein sequence ID" value="COW54698.1"/>
    <property type="molecule type" value="Genomic_DNA"/>
</dbReference>
<dbReference type="AlphaFoldDB" id="A0A0U0S8F4"/>
<proteinExistence type="predicted"/>
<evidence type="ECO:0000313" key="1">
    <source>
        <dbReference type="EMBL" id="COW54698.1"/>
    </source>
</evidence>
<evidence type="ECO:0000313" key="2">
    <source>
        <dbReference type="Proteomes" id="UP000038802"/>
    </source>
</evidence>
<dbReference type="Proteomes" id="UP000038802">
    <property type="component" value="Unassembled WGS sequence"/>
</dbReference>
<protein>
    <submittedName>
        <fullName evidence="1">Uncharacterized protein</fullName>
    </submittedName>
</protein>
<sequence>MNADTPRGPSAPVRAITTYTSDAAAPEMNCLTPSST</sequence>
<organism evidence="1 2">
    <name type="scientific">Mycobacterium tuberculosis</name>
    <dbReference type="NCBI Taxonomy" id="1773"/>
    <lineage>
        <taxon>Bacteria</taxon>
        <taxon>Bacillati</taxon>
        <taxon>Actinomycetota</taxon>
        <taxon>Actinomycetes</taxon>
        <taxon>Mycobacteriales</taxon>
        <taxon>Mycobacteriaceae</taxon>
        <taxon>Mycobacterium</taxon>
        <taxon>Mycobacterium tuberculosis complex</taxon>
    </lineage>
</organism>